<evidence type="ECO:0000313" key="2">
    <source>
        <dbReference type="Proteomes" id="UP000534294"/>
    </source>
</evidence>
<dbReference type="Gene3D" id="1.10.10.10">
    <property type="entry name" value="Winged helix-like DNA-binding domain superfamily/Winged helix DNA-binding domain"/>
    <property type="match status" value="1"/>
</dbReference>
<dbReference type="Proteomes" id="UP000534294">
    <property type="component" value="Unassembled WGS sequence"/>
</dbReference>
<comment type="caution">
    <text evidence="1">The sequence shown here is derived from an EMBL/GenBank/DDBJ whole genome shotgun (WGS) entry which is preliminary data.</text>
</comment>
<dbReference type="SUPFAM" id="SSF140931">
    <property type="entry name" value="Fic-like"/>
    <property type="match status" value="1"/>
</dbReference>
<keyword evidence="2" id="KW-1185">Reference proteome</keyword>
<dbReference type="AlphaFoldDB" id="A0A7W8DQV7"/>
<dbReference type="Gene3D" id="1.10.3290.10">
    <property type="entry name" value="Fido-like domain"/>
    <property type="match status" value="2"/>
</dbReference>
<protein>
    <submittedName>
        <fullName evidence="1">Fic family protein</fullName>
    </submittedName>
</protein>
<proteinExistence type="predicted"/>
<dbReference type="InterPro" id="IPR036597">
    <property type="entry name" value="Fido-like_dom_sf"/>
</dbReference>
<dbReference type="SUPFAM" id="SSF46785">
    <property type="entry name" value="Winged helix' DNA-binding domain"/>
    <property type="match status" value="1"/>
</dbReference>
<reference evidence="1 2" key="1">
    <citation type="submission" date="2020-08" db="EMBL/GenBank/DDBJ databases">
        <title>Genomic Encyclopedia of Type Strains, Phase IV (KMG-IV): sequencing the most valuable type-strain genomes for metagenomic binning, comparative biology and taxonomic classification.</title>
        <authorList>
            <person name="Goeker M."/>
        </authorList>
    </citation>
    <scope>NUCLEOTIDE SEQUENCE [LARGE SCALE GENOMIC DNA]</scope>
    <source>
        <strain evidence="1 2">DSM 12251</strain>
    </source>
</reference>
<evidence type="ECO:0000313" key="1">
    <source>
        <dbReference type="EMBL" id="MBB5038777.1"/>
    </source>
</evidence>
<dbReference type="InterPro" id="IPR036388">
    <property type="entry name" value="WH-like_DNA-bd_sf"/>
</dbReference>
<accession>A0A7W8DQV7</accession>
<name>A0A7W8DQV7_9BACT</name>
<sequence>MSPPVFTITPEMLRLIAELEDFKGQWRMIRSLSPEKLTSLRKVATIESVGSSTRIEGSRLTDRQVEDLLGRLHISEFKTRDEQEVAGTLMSWISRVLTTLMLLRAGFAYVPYSSLESIIEASKEGYYRALRRNQTTLQAEKPDWEAWFMFFLRSLVKQKEALAKKIAIEAPHTTNLHPLAKKILTHFADHETLTLSQLVKLTNGKPSTLKLLLKELVQQGYLLPKGQGRGAHYVRNL</sequence>
<dbReference type="InterPro" id="IPR036390">
    <property type="entry name" value="WH_DNA-bd_sf"/>
</dbReference>
<gene>
    <name evidence="1" type="ORF">HNQ64_003042</name>
</gene>
<dbReference type="RefSeq" id="WP_184209893.1">
    <property type="nucleotide sequence ID" value="NZ_JACHIF010000006.1"/>
</dbReference>
<dbReference type="EMBL" id="JACHIF010000006">
    <property type="protein sequence ID" value="MBB5038777.1"/>
    <property type="molecule type" value="Genomic_DNA"/>
</dbReference>
<organism evidence="1 2">
    <name type="scientific">Prosthecobacter dejongeii</name>
    <dbReference type="NCBI Taxonomy" id="48465"/>
    <lineage>
        <taxon>Bacteria</taxon>
        <taxon>Pseudomonadati</taxon>
        <taxon>Verrucomicrobiota</taxon>
        <taxon>Verrucomicrobiia</taxon>
        <taxon>Verrucomicrobiales</taxon>
        <taxon>Verrucomicrobiaceae</taxon>
        <taxon>Prosthecobacter</taxon>
    </lineage>
</organism>